<dbReference type="Gene3D" id="2.40.320.10">
    <property type="entry name" value="Hypothetical Protein Pfu-838710-001"/>
    <property type="match status" value="1"/>
</dbReference>
<dbReference type="InterPro" id="IPR012042">
    <property type="entry name" value="NeuTTM/CthTTM-like"/>
</dbReference>
<dbReference type="Proteomes" id="UP000285864">
    <property type="component" value="Unassembled WGS sequence"/>
</dbReference>
<gene>
    <name evidence="3" type="ORF">DWY20_10395</name>
</gene>
<dbReference type="RefSeq" id="WP_022125230.1">
    <property type="nucleotide sequence ID" value="NZ_CALUHW010000062.1"/>
</dbReference>
<evidence type="ECO:0000313" key="3">
    <source>
        <dbReference type="EMBL" id="RGR94237.1"/>
    </source>
</evidence>
<dbReference type="EMBL" id="QRUU01000046">
    <property type="protein sequence ID" value="RGR94237.1"/>
    <property type="molecule type" value="Genomic_DNA"/>
</dbReference>
<dbReference type="GeneID" id="79859292"/>
<evidence type="ECO:0000256" key="1">
    <source>
        <dbReference type="PIRSR" id="PIRSR016487-1"/>
    </source>
</evidence>
<dbReference type="PANTHER" id="PTHR40114">
    <property type="entry name" value="SLR0698 PROTEIN"/>
    <property type="match status" value="1"/>
</dbReference>
<feature type="domain" description="CYTH" evidence="2">
    <location>
        <begin position="2"/>
        <end position="150"/>
    </location>
</feature>
<dbReference type="PANTHER" id="PTHR40114:SF1">
    <property type="entry name" value="SLR0698 PROTEIN"/>
    <property type="match status" value="1"/>
</dbReference>
<dbReference type="SMART" id="SM01118">
    <property type="entry name" value="CYTH"/>
    <property type="match status" value="1"/>
</dbReference>
<dbReference type="CDD" id="cd07891">
    <property type="entry name" value="CYTH-like_CthTTM-like_1"/>
    <property type="match status" value="1"/>
</dbReference>
<feature type="active site" description="Proton acceptor" evidence="1">
    <location>
        <position position="30"/>
    </location>
</feature>
<keyword evidence="4" id="KW-1185">Reference proteome</keyword>
<dbReference type="Pfam" id="PF01928">
    <property type="entry name" value="CYTH"/>
    <property type="match status" value="1"/>
</dbReference>
<dbReference type="PIRSF" id="PIRSF016487">
    <property type="entry name" value="CYTH_UCP016487"/>
    <property type="match status" value="1"/>
</dbReference>
<comment type="caution">
    <text evidence="3">The sequence shown here is derived from an EMBL/GenBank/DDBJ whole genome shotgun (WGS) entry which is preliminary data.</text>
</comment>
<sequence>MAQEIERKFLVKDDSYRQLADSKSRIKQGYICSARGRTVRVRIRDKEGFLTIKGPSDESGLSRYEWERQIPLHEAEELMKLCEPGLIDKTRYLVNFDNHTFEVDEFYGENDGLVVAEVELSTAEETFSSPAFLGEEVTGQVRYYNSFLMKEPYSTWKK</sequence>
<evidence type="ECO:0000259" key="2">
    <source>
        <dbReference type="PROSITE" id="PS51707"/>
    </source>
</evidence>
<dbReference type="AlphaFoldDB" id="A0A412GHN9"/>
<dbReference type="InterPro" id="IPR033469">
    <property type="entry name" value="CYTH-like_dom_sf"/>
</dbReference>
<dbReference type="InterPro" id="IPR023577">
    <property type="entry name" value="CYTH_domain"/>
</dbReference>
<reference evidence="3 4" key="1">
    <citation type="submission" date="2018-08" db="EMBL/GenBank/DDBJ databases">
        <title>A genome reference for cultivated species of the human gut microbiota.</title>
        <authorList>
            <person name="Zou Y."/>
            <person name="Xue W."/>
            <person name="Luo G."/>
        </authorList>
    </citation>
    <scope>NUCLEOTIDE SEQUENCE [LARGE SCALE GENOMIC DNA]</scope>
    <source>
        <strain evidence="3 4">AF24-2</strain>
    </source>
</reference>
<name>A0A412GHN9_9BACT</name>
<protein>
    <submittedName>
        <fullName evidence="3">CYTH domain-containing protein</fullName>
    </submittedName>
</protein>
<evidence type="ECO:0000313" key="4">
    <source>
        <dbReference type="Proteomes" id="UP000285864"/>
    </source>
</evidence>
<dbReference type="PROSITE" id="PS51707">
    <property type="entry name" value="CYTH"/>
    <property type="match status" value="1"/>
</dbReference>
<dbReference type="SUPFAM" id="SSF55154">
    <property type="entry name" value="CYTH-like phosphatases"/>
    <property type="match status" value="1"/>
</dbReference>
<accession>A0A412GHN9</accession>
<organism evidence="3 4">
    <name type="scientific">Phocaeicola coprocola</name>
    <dbReference type="NCBI Taxonomy" id="310298"/>
    <lineage>
        <taxon>Bacteria</taxon>
        <taxon>Pseudomonadati</taxon>
        <taxon>Bacteroidota</taxon>
        <taxon>Bacteroidia</taxon>
        <taxon>Bacteroidales</taxon>
        <taxon>Bacteroidaceae</taxon>
        <taxon>Phocaeicola</taxon>
    </lineage>
</organism>
<proteinExistence type="predicted"/>